<evidence type="ECO:0000313" key="7">
    <source>
        <dbReference type="Proteomes" id="UP000229342"/>
    </source>
</evidence>
<comment type="subcellular location">
    <subcellularLocation>
        <location evidence="1">Secreted</location>
    </subcellularLocation>
</comment>
<keyword evidence="3" id="KW-0732">Signal</keyword>
<reference evidence="6 7" key="1">
    <citation type="submission" date="2017-09" db="EMBL/GenBank/DDBJ databases">
        <title>Depth-based differentiation of microbial function through sediment-hosted aquifers and enrichment of novel symbionts in the deep terrestrial subsurface.</title>
        <authorList>
            <person name="Probst A.J."/>
            <person name="Ladd B."/>
            <person name="Jarett J.K."/>
            <person name="Geller-Mcgrath D.E."/>
            <person name="Sieber C.M."/>
            <person name="Emerson J.B."/>
            <person name="Anantharaman K."/>
            <person name="Thomas B.C."/>
            <person name="Malmstrom R."/>
            <person name="Stieglmeier M."/>
            <person name="Klingl A."/>
            <person name="Woyke T."/>
            <person name="Ryan C.M."/>
            <person name="Banfield J.F."/>
        </authorList>
    </citation>
    <scope>NUCLEOTIDE SEQUENCE [LARGE SCALE GENOMIC DNA]</scope>
    <source>
        <strain evidence="6">CG11_big_fil_rev_8_21_14_0_20_46_11</strain>
    </source>
</reference>
<evidence type="ECO:0000256" key="1">
    <source>
        <dbReference type="ARBA" id="ARBA00004613"/>
    </source>
</evidence>
<keyword evidence="2" id="KW-0964">Secreted</keyword>
<dbReference type="AlphaFoldDB" id="A0A2H0KE39"/>
<evidence type="ECO:0000256" key="2">
    <source>
        <dbReference type="ARBA" id="ARBA00022525"/>
    </source>
</evidence>
<feature type="compositionally biased region" description="Acidic residues" evidence="5">
    <location>
        <begin position="48"/>
        <end position="58"/>
    </location>
</feature>
<gene>
    <name evidence="6" type="ORF">COV91_01895</name>
</gene>
<comment type="caution">
    <text evidence="6">The sequence shown here is derived from an EMBL/GenBank/DDBJ whole genome shotgun (WGS) entry which is preliminary data.</text>
</comment>
<evidence type="ECO:0000256" key="4">
    <source>
        <dbReference type="ARBA" id="ARBA00022837"/>
    </source>
</evidence>
<accession>A0A2H0KE39</accession>
<dbReference type="Pfam" id="PF18884">
    <property type="entry name" value="TSP3_bac"/>
    <property type="match status" value="2"/>
</dbReference>
<feature type="compositionally biased region" description="Basic and acidic residues" evidence="5">
    <location>
        <begin position="73"/>
        <end position="92"/>
    </location>
</feature>
<sequence>MGVGGAAVIVFAVIWFQPDTTLPVSTPKTETSETIPEKSVVGTLPTDTDNDGIPDFEESLWGTDMNNPDSDGDGTRDGEEVLIGRDPSKAGPDDAVETPLLLNKKRDIPFTPQKQVVLPTYSAPKQSTVTPVTNPASDNPLYTFGNELGSYIVASSADQEAELAFWNSAVGNTKMNERLVSGFNELANKYDTLTQNLSSVSTPSNATTAKNGLATAYRSYTDSIRAIAKTPLDTYMQGDTLNAYGDATRILGQAFVAMSDLFYTENIYFGPEEPGNVFTFPR</sequence>
<protein>
    <submittedName>
        <fullName evidence="6">Uncharacterized protein</fullName>
    </submittedName>
</protein>
<evidence type="ECO:0000313" key="6">
    <source>
        <dbReference type="EMBL" id="PIQ68863.1"/>
    </source>
</evidence>
<proteinExistence type="predicted"/>
<organism evidence="6 7">
    <name type="scientific">Candidatus Taylorbacteria bacterium CG11_big_fil_rev_8_21_14_0_20_46_11</name>
    <dbReference type="NCBI Taxonomy" id="1975025"/>
    <lineage>
        <taxon>Bacteria</taxon>
        <taxon>Candidatus Tayloriibacteriota</taxon>
    </lineage>
</organism>
<name>A0A2H0KE39_9BACT</name>
<feature type="compositionally biased region" description="Polar residues" evidence="5">
    <location>
        <begin position="25"/>
        <end position="34"/>
    </location>
</feature>
<keyword evidence="4" id="KW-0106">Calcium</keyword>
<feature type="region of interest" description="Disordered" evidence="5">
    <location>
        <begin position="25"/>
        <end position="95"/>
    </location>
</feature>
<dbReference type="InterPro" id="IPR059100">
    <property type="entry name" value="TSP3_bac"/>
</dbReference>
<evidence type="ECO:0000256" key="3">
    <source>
        <dbReference type="ARBA" id="ARBA00022729"/>
    </source>
</evidence>
<evidence type="ECO:0000256" key="5">
    <source>
        <dbReference type="SAM" id="MobiDB-lite"/>
    </source>
</evidence>
<dbReference type="Proteomes" id="UP000229342">
    <property type="component" value="Unassembled WGS sequence"/>
</dbReference>
<dbReference type="EMBL" id="PCVG01000022">
    <property type="protein sequence ID" value="PIQ68863.1"/>
    <property type="molecule type" value="Genomic_DNA"/>
</dbReference>